<gene>
    <name evidence="1" type="ORF">Acr_08g0002850</name>
</gene>
<reference evidence="1 2" key="1">
    <citation type="submission" date="2019-07" db="EMBL/GenBank/DDBJ databases">
        <title>De Novo Assembly of kiwifruit Actinidia rufa.</title>
        <authorList>
            <person name="Sugita-Konishi S."/>
            <person name="Sato K."/>
            <person name="Mori E."/>
            <person name="Abe Y."/>
            <person name="Kisaki G."/>
            <person name="Hamano K."/>
            <person name="Suezawa K."/>
            <person name="Otani M."/>
            <person name="Fukuda T."/>
            <person name="Manabe T."/>
            <person name="Gomi K."/>
            <person name="Tabuchi M."/>
            <person name="Akimitsu K."/>
            <person name="Kataoka I."/>
        </authorList>
    </citation>
    <scope>NUCLEOTIDE SEQUENCE [LARGE SCALE GENOMIC DNA]</scope>
    <source>
        <strain evidence="2">cv. Fuchu</strain>
    </source>
</reference>
<evidence type="ECO:0000313" key="1">
    <source>
        <dbReference type="EMBL" id="GFY91889.1"/>
    </source>
</evidence>
<proteinExistence type="predicted"/>
<sequence>MGDFRMEVFGEGVFKGVASRISIADSGNDDRGMGTTESGNGGSGEWRWCFLVVLQIGSGVRVWVRVEVGVGGDGGNGLVEVVSVVPGWGKADGRYG</sequence>
<dbReference type="Proteomes" id="UP000585474">
    <property type="component" value="Unassembled WGS sequence"/>
</dbReference>
<protein>
    <submittedName>
        <fullName evidence="1">Uncharacterized protein</fullName>
    </submittedName>
</protein>
<name>A0A7J0F107_9ERIC</name>
<evidence type="ECO:0000313" key="2">
    <source>
        <dbReference type="Proteomes" id="UP000585474"/>
    </source>
</evidence>
<comment type="caution">
    <text evidence="1">The sequence shown here is derived from an EMBL/GenBank/DDBJ whole genome shotgun (WGS) entry which is preliminary data.</text>
</comment>
<accession>A0A7J0F107</accession>
<keyword evidence="2" id="KW-1185">Reference proteome</keyword>
<dbReference type="EMBL" id="BJWL01000008">
    <property type="protein sequence ID" value="GFY91889.1"/>
    <property type="molecule type" value="Genomic_DNA"/>
</dbReference>
<dbReference type="AlphaFoldDB" id="A0A7J0F107"/>
<organism evidence="1 2">
    <name type="scientific">Actinidia rufa</name>
    <dbReference type="NCBI Taxonomy" id="165716"/>
    <lineage>
        <taxon>Eukaryota</taxon>
        <taxon>Viridiplantae</taxon>
        <taxon>Streptophyta</taxon>
        <taxon>Embryophyta</taxon>
        <taxon>Tracheophyta</taxon>
        <taxon>Spermatophyta</taxon>
        <taxon>Magnoliopsida</taxon>
        <taxon>eudicotyledons</taxon>
        <taxon>Gunneridae</taxon>
        <taxon>Pentapetalae</taxon>
        <taxon>asterids</taxon>
        <taxon>Ericales</taxon>
        <taxon>Actinidiaceae</taxon>
        <taxon>Actinidia</taxon>
    </lineage>
</organism>